<proteinExistence type="predicted"/>
<evidence type="ECO:0000256" key="1">
    <source>
        <dbReference type="SAM" id="MobiDB-lite"/>
    </source>
</evidence>
<evidence type="ECO:0000256" key="2">
    <source>
        <dbReference type="SAM" id="SignalP"/>
    </source>
</evidence>
<dbReference type="PROSITE" id="PS00018">
    <property type="entry name" value="EF_HAND_1"/>
    <property type="match status" value="1"/>
</dbReference>
<feature type="signal peptide" evidence="2">
    <location>
        <begin position="1"/>
        <end position="22"/>
    </location>
</feature>
<comment type="caution">
    <text evidence="4">The sequence shown here is derived from an EMBL/GenBank/DDBJ whole genome shotgun (WGS) entry which is preliminary data.</text>
</comment>
<dbReference type="RefSeq" id="WP_082800515.1">
    <property type="nucleotide sequence ID" value="NZ_CAXBCE010000001.1"/>
</dbReference>
<dbReference type="SUPFAM" id="SSF47473">
    <property type="entry name" value="EF-hand"/>
    <property type="match status" value="1"/>
</dbReference>
<keyword evidence="2" id="KW-0732">Signal</keyword>
<gene>
    <name evidence="4" type="ORF">WNY58_08515</name>
</gene>
<accession>A0ABU9TSP1</accession>
<evidence type="ECO:0000313" key="4">
    <source>
        <dbReference type="EMBL" id="MEM5536431.1"/>
    </source>
</evidence>
<dbReference type="PROSITE" id="PS50222">
    <property type="entry name" value="EF_HAND_2"/>
    <property type="match status" value="1"/>
</dbReference>
<dbReference type="InterPro" id="IPR011992">
    <property type="entry name" value="EF-hand-dom_pair"/>
</dbReference>
<keyword evidence="5" id="KW-1185">Reference proteome</keyword>
<sequence length="100" mass="10918">MMKTITWALASLIAVSSTAALAEEAPATAVEQAAPATEVITSEQPKEKKVFNKLDVDQDGKISQEEAKNYPTLVKGFDKVDTDKDGYLSPEEFTRPRTKS</sequence>
<protein>
    <submittedName>
        <fullName evidence="4">EF-hand domain-containing protein</fullName>
    </submittedName>
</protein>
<feature type="compositionally biased region" description="Basic and acidic residues" evidence="1">
    <location>
        <begin position="77"/>
        <end position="86"/>
    </location>
</feature>
<name>A0ABU9TSP1_9GAMM</name>
<dbReference type="InterPro" id="IPR018247">
    <property type="entry name" value="EF_Hand_1_Ca_BS"/>
</dbReference>
<feature type="domain" description="EF-hand" evidence="3">
    <location>
        <begin position="42"/>
        <end position="77"/>
    </location>
</feature>
<organism evidence="4 5">
    <name type="scientific">Neptuniibacter pectenicola</name>
    <dbReference type="NCBI Taxonomy" id="1806669"/>
    <lineage>
        <taxon>Bacteria</taxon>
        <taxon>Pseudomonadati</taxon>
        <taxon>Pseudomonadota</taxon>
        <taxon>Gammaproteobacteria</taxon>
        <taxon>Oceanospirillales</taxon>
        <taxon>Oceanospirillaceae</taxon>
        <taxon>Neptuniibacter</taxon>
    </lineage>
</organism>
<dbReference type="CDD" id="cd00051">
    <property type="entry name" value="EFh"/>
    <property type="match status" value="1"/>
</dbReference>
<dbReference type="Gene3D" id="1.10.238.10">
    <property type="entry name" value="EF-hand"/>
    <property type="match status" value="1"/>
</dbReference>
<dbReference type="InterPro" id="IPR002048">
    <property type="entry name" value="EF_hand_dom"/>
</dbReference>
<feature type="chain" id="PRO_5047339290" evidence="2">
    <location>
        <begin position="23"/>
        <end position="100"/>
    </location>
</feature>
<evidence type="ECO:0000313" key="5">
    <source>
        <dbReference type="Proteomes" id="UP001449225"/>
    </source>
</evidence>
<feature type="region of interest" description="Disordered" evidence="1">
    <location>
        <begin position="77"/>
        <end position="100"/>
    </location>
</feature>
<dbReference type="Proteomes" id="UP001449225">
    <property type="component" value="Unassembled WGS sequence"/>
</dbReference>
<reference evidence="4 5" key="1">
    <citation type="submission" date="2024-03" db="EMBL/GenBank/DDBJ databases">
        <title>Community enrichment and isolation of bacterial strains for fucoidan degradation.</title>
        <authorList>
            <person name="Sichert A."/>
        </authorList>
    </citation>
    <scope>NUCLEOTIDE SEQUENCE [LARGE SCALE GENOMIC DNA]</scope>
    <source>
        <strain evidence="4 5">AS76</strain>
    </source>
</reference>
<dbReference type="EMBL" id="JBBMRA010000006">
    <property type="protein sequence ID" value="MEM5536431.1"/>
    <property type="molecule type" value="Genomic_DNA"/>
</dbReference>
<evidence type="ECO:0000259" key="3">
    <source>
        <dbReference type="PROSITE" id="PS50222"/>
    </source>
</evidence>
<dbReference type="Pfam" id="PF13202">
    <property type="entry name" value="EF-hand_5"/>
    <property type="match status" value="2"/>
</dbReference>